<dbReference type="EMBL" id="GBXI01002065">
    <property type="protein sequence ID" value="JAD12227.1"/>
    <property type="molecule type" value="Transcribed_RNA"/>
</dbReference>
<gene>
    <name evidence="3" type="primary">CG7065_2</name>
    <name evidence="1" type="synonym">CG7065_1</name>
    <name evidence="2" type="synonym">CG7065_3</name>
    <name evidence="1" type="ORF">g.44063</name>
    <name evidence="3" type="ORF">g.44067</name>
    <name evidence="2" type="ORF">g.44076</name>
</gene>
<proteinExistence type="predicted"/>
<protein>
    <submittedName>
        <fullName evidence="3">Uncharacterized protein CG7065</fullName>
    </submittedName>
</protein>
<reference evidence="3" key="2">
    <citation type="journal article" date="2015" name="Gigascience">
        <title>Reconstructing a comprehensive transcriptome assembly of a white-pupal translocated strain of the pest fruit fly Bactrocera cucurbitae.</title>
        <authorList>
            <person name="Sim S.B."/>
            <person name="Calla B."/>
            <person name="Hall B."/>
            <person name="DeRego T."/>
            <person name="Geib S.M."/>
        </authorList>
    </citation>
    <scope>NUCLEOTIDE SEQUENCE</scope>
</reference>
<organism evidence="3">
    <name type="scientific">Zeugodacus cucurbitae</name>
    <name type="common">Melon fruit fly</name>
    <name type="synonym">Bactrocera cucurbitae</name>
    <dbReference type="NCBI Taxonomy" id="28588"/>
    <lineage>
        <taxon>Eukaryota</taxon>
        <taxon>Metazoa</taxon>
        <taxon>Ecdysozoa</taxon>
        <taxon>Arthropoda</taxon>
        <taxon>Hexapoda</taxon>
        <taxon>Insecta</taxon>
        <taxon>Pterygota</taxon>
        <taxon>Neoptera</taxon>
        <taxon>Endopterygota</taxon>
        <taxon>Diptera</taxon>
        <taxon>Brachycera</taxon>
        <taxon>Muscomorpha</taxon>
        <taxon>Tephritoidea</taxon>
        <taxon>Tephritidae</taxon>
        <taxon>Zeugodacus</taxon>
        <taxon>Zeugodacus</taxon>
    </lineage>
</organism>
<dbReference type="EMBL" id="GBXI01010193">
    <property type="protein sequence ID" value="JAD04099.1"/>
    <property type="molecule type" value="Transcribed_RNA"/>
</dbReference>
<dbReference type="AlphaFoldDB" id="A0A0A1XMP3"/>
<reference evidence="3" key="1">
    <citation type="submission" date="2014-11" db="EMBL/GenBank/DDBJ databases">
        <authorList>
            <person name="Geib S."/>
        </authorList>
    </citation>
    <scope>NUCLEOTIDE SEQUENCE</scope>
</reference>
<name>A0A0A1XMP3_ZEUCU</name>
<evidence type="ECO:0000313" key="3">
    <source>
        <dbReference type="EMBL" id="JAD12227.1"/>
    </source>
</evidence>
<dbReference type="EMBL" id="GBXI01017219">
    <property type="protein sequence ID" value="JAC97072.1"/>
    <property type="molecule type" value="Transcribed_RNA"/>
</dbReference>
<accession>A0A0A1XMP3</accession>
<evidence type="ECO:0000313" key="1">
    <source>
        <dbReference type="EMBL" id="JAC97072.1"/>
    </source>
</evidence>
<evidence type="ECO:0000313" key="2">
    <source>
        <dbReference type="EMBL" id="JAD04099.1"/>
    </source>
</evidence>
<sequence length="736" mass="85076">MNLTFKYNYNKNYNKKVYNSKKINEKSNRGSYHYQKMKGIQNIKGNTNPQGVRISRDLNTCTKQDLGGLQNTASKTNEKFEFESHYPDVFSTVITIDGDNSKACVVLDDINQNVDIYQPSPKRYKMINTSGDINTKINEDCVKISYKSNLTVFPSKSKPEEVGIQLENLKNETLSTGVHGFVGVEYVVKILSESIGGQPKYECALCEVVMDGSCMQNHLIDYKHTLKFCEKHFPTALHKYRQYICNVPLNKNDNVMAQILNKLAIAIEQHHGRDLPYECRESEYNINRHEILSKVYSCRHASEQYGPTFTHIVDSKEVDKITEEINRFNPTIHFLKDFAFDSHVNSTSSHIRPPTRQKRPLHWSMHRCYDEGISGDTNLDNNTHKIQDILKNNCRNTVSSSKVIYKHLRQTPSLSRSISSFHRESFSPLDDIQSYRHLVDKKIMDLNEAYQIYCADPERHPSYDREWQMFWKRCKNELIENGLDYRTYNYQPEWVKFFKGRIEELYNHAVQNIKHDALESLYLSMTNENLVDEKYFEIDKAVAKQPLHLKKVQLISVLRLLTCLEEYLGSFGPQIVEILTKALHAETNFTPDFSTIQLSKENCDLLETAMGKFKGIVIAGVLKDPKHLTILRKAIDAIEFILFQSDKQTTNRLNIDNCATKGEICPKMNENIPNENHLLNDNLPQVDKKEFALKLARLLAAQGKTDIDPAQLQKIISVHMLIEKKKQIKINKVQTP</sequence>